<dbReference type="EMBL" id="LSRS01000003">
    <property type="protein sequence ID" value="KAF1084960.1"/>
    <property type="molecule type" value="Genomic_DNA"/>
</dbReference>
<proteinExistence type="inferred from homology"/>
<feature type="transmembrane region" description="Helical" evidence="7">
    <location>
        <begin position="220"/>
        <end position="242"/>
    </location>
</feature>
<feature type="transmembrane region" description="Helical" evidence="7">
    <location>
        <begin position="54"/>
        <end position="74"/>
    </location>
</feature>
<sequence length="457" mass="48962">MFISALAYPAKSDNINLMVIVIRREGDVLNKLDLKYGLDEAPPLLELLLYGLQWLALTIPTIIIIGQVVAVLHFDNPGEQVIYVQKLFFLTGLVMLVQVLWGHRLPLISGPAAVLLIGILAGQASGIPTIYTSIFIGGLVLTFLSISGLFAQLKNLFTPRVVATILLLIAFTLTPTIMNMILPAPGSAVPALFNLCFALGLVLLMFAANKILTGIWKTTLIIWAMLLGTLAYALLSPAPAAVDTGNYPWLASFMQNLTLDFSLEPGVLISFLVCFIALSINDLSSIQSVGEMLNLKDMPGRITRGVTFTGLANMLSGFLGIIGTVNFSLSPGIIVSTKCASRFTLLPTAAGLLGLSFMPVAIAYMDSIPAVIIGIMMVFVMSSQVAAGLIMAFGANKFTFDDGLIIGLPIMLGIIISFVPADVLRTMPLSLRPIIGNGFVVGVIAVMFLEHLVYRSK</sequence>
<feature type="transmembrane region" description="Helical" evidence="7">
    <location>
        <begin position="302"/>
        <end position="325"/>
    </location>
</feature>
<evidence type="ECO:0000256" key="5">
    <source>
        <dbReference type="ARBA" id="ARBA00022989"/>
    </source>
</evidence>
<feature type="transmembrane region" description="Helical" evidence="7">
    <location>
        <begin position="345"/>
        <end position="364"/>
    </location>
</feature>
<feature type="transmembrane region" description="Helical" evidence="7">
    <location>
        <begin position="188"/>
        <end position="208"/>
    </location>
</feature>
<keyword evidence="4 7" id="KW-0812">Transmembrane</keyword>
<comment type="similarity">
    <text evidence="2">Belongs to the nucleobase:cation symporter-2 (NCS2) (TC 2.A.40) family.</text>
</comment>
<keyword evidence="9" id="KW-1185">Reference proteome</keyword>
<dbReference type="Proteomes" id="UP000798488">
    <property type="component" value="Unassembled WGS sequence"/>
</dbReference>
<gene>
    <name evidence="8" type="primary">pucK</name>
    <name evidence="8" type="ORF">SPSYN_01096</name>
</gene>
<keyword evidence="5 7" id="KW-1133">Transmembrane helix</keyword>
<dbReference type="GO" id="GO:0042907">
    <property type="term" value="F:xanthine transmembrane transporter activity"/>
    <property type="evidence" value="ECO:0007669"/>
    <property type="project" value="TreeGrafter"/>
</dbReference>
<keyword evidence="6 7" id="KW-0472">Membrane</keyword>
<feature type="transmembrane region" description="Helical" evidence="7">
    <location>
        <begin position="435"/>
        <end position="454"/>
    </location>
</feature>
<feature type="transmembrane region" description="Helical" evidence="7">
    <location>
        <begin position="80"/>
        <end position="100"/>
    </location>
</feature>
<dbReference type="PANTHER" id="PTHR42810:SF1">
    <property type="entry name" value="PURINE PERMEASE YWDJ-RELATED"/>
    <property type="match status" value="1"/>
</dbReference>
<feature type="transmembrane region" description="Helical" evidence="7">
    <location>
        <begin position="130"/>
        <end position="150"/>
    </location>
</feature>
<dbReference type="GO" id="GO:0005886">
    <property type="term" value="C:plasma membrane"/>
    <property type="evidence" value="ECO:0007669"/>
    <property type="project" value="TreeGrafter"/>
</dbReference>
<dbReference type="PANTHER" id="PTHR42810">
    <property type="entry name" value="PURINE PERMEASE C1399.01C-RELATED"/>
    <property type="match status" value="1"/>
</dbReference>
<dbReference type="NCBIfam" id="NF037981">
    <property type="entry name" value="NCS2_1"/>
    <property type="match status" value="1"/>
</dbReference>
<name>A0A9D2WP27_9FIRM</name>
<protein>
    <submittedName>
        <fullName evidence="8">Uric acid permease PucK</fullName>
    </submittedName>
</protein>
<accession>A0A9D2WP27</accession>
<comment type="caution">
    <text evidence="8">The sequence shown here is derived from an EMBL/GenBank/DDBJ whole genome shotgun (WGS) entry which is preliminary data.</text>
</comment>
<evidence type="ECO:0000256" key="2">
    <source>
        <dbReference type="ARBA" id="ARBA00008821"/>
    </source>
</evidence>
<feature type="transmembrane region" description="Helical" evidence="7">
    <location>
        <begin position="162"/>
        <end position="182"/>
    </location>
</feature>
<feature type="transmembrane region" description="Helical" evidence="7">
    <location>
        <begin position="371"/>
        <end position="392"/>
    </location>
</feature>
<comment type="subcellular location">
    <subcellularLocation>
        <location evidence="1">Membrane</location>
        <topology evidence="1">Multi-pass membrane protein</topology>
    </subcellularLocation>
</comment>
<dbReference type="AlphaFoldDB" id="A0A9D2WP27"/>
<evidence type="ECO:0000256" key="4">
    <source>
        <dbReference type="ARBA" id="ARBA00022692"/>
    </source>
</evidence>
<evidence type="ECO:0000313" key="8">
    <source>
        <dbReference type="EMBL" id="KAF1084960.1"/>
    </source>
</evidence>
<evidence type="ECO:0000256" key="3">
    <source>
        <dbReference type="ARBA" id="ARBA00022448"/>
    </source>
</evidence>
<organism evidence="8 9">
    <name type="scientific">Sporotomaculum syntrophicum</name>
    <dbReference type="NCBI Taxonomy" id="182264"/>
    <lineage>
        <taxon>Bacteria</taxon>
        <taxon>Bacillati</taxon>
        <taxon>Bacillota</taxon>
        <taxon>Clostridia</taxon>
        <taxon>Eubacteriales</taxon>
        <taxon>Desulfallaceae</taxon>
        <taxon>Sporotomaculum</taxon>
    </lineage>
</organism>
<feature type="transmembrane region" description="Helical" evidence="7">
    <location>
        <begin position="262"/>
        <end position="281"/>
    </location>
</feature>
<evidence type="ECO:0000256" key="1">
    <source>
        <dbReference type="ARBA" id="ARBA00004141"/>
    </source>
</evidence>
<evidence type="ECO:0000256" key="7">
    <source>
        <dbReference type="SAM" id="Phobius"/>
    </source>
</evidence>
<dbReference type="InterPro" id="IPR006043">
    <property type="entry name" value="NCS2"/>
</dbReference>
<reference evidence="8" key="1">
    <citation type="submission" date="2016-02" db="EMBL/GenBank/DDBJ databases">
        <title>Draft Genome Sequence of Sporotomaculum syntrophicum Strain FB, a Syntrophic Benzoate Degrader.</title>
        <authorList>
            <person name="Nobu M.K."/>
            <person name="Narihiro T."/>
            <person name="Qiu Y.-L."/>
            <person name="Ohashi A."/>
            <person name="Liu W.-T."/>
            <person name="Yuji S."/>
        </authorList>
    </citation>
    <scope>NUCLEOTIDE SEQUENCE</scope>
    <source>
        <strain evidence="8">FB</strain>
    </source>
</reference>
<evidence type="ECO:0000256" key="6">
    <source>
        <dbReference type="ARBA" id="ARBA00023136"/>
    </source>
</evidence>
<feature type="transmembrane region" description="Helical" evidence="7">
    <location>
        <begin position="404"/>
        <end position="423"/>
    </location>
</feature>
<keyword evidence="3" id="KW-0813">Transport</keyword>
<evidence type="ECO:0000313" key="9">
    <source>
        <dbReference type="Proteomes" id="UP000798488"/>
    </source>
</evidence>
<dbReference type="Pfam" id="PF00860">
    <property type="entry name" value="Xan_ur_permease"/>
    <property type="match status" value="1"/>
</dbReference>